<gene>
    <name evidence="2" type="ORF">HMPREF0397_1840</name>
</gene>
<dbReference type="AlphaFoldDB" id="D5RF55"/>
<protein>
    <submittedName>
        <fullName evidence="2">Uncharacterized protein</fullName>
    </submittedName>
</protein>
<organism evidence="2 3">
    <name type="scientific">Fusobacterium nucleatum subsp. nucleatum (strain ATCC 23726 / VPI 4351)</name>
    <dbReference type="NCBI Taxonomy" id="525283"/>
    <lineage>
        <taxon>Bacteria</taxon>
        <taxon>Fusobacteriati</taxon>
        <taxon>Fusobacteriota</taxon>
        <taxon>Fusobacteriia</taxon>
        <taxon>Fusobacteriales</taxon>
        <taxon>Fusobacteriaceae</taxon>
        <taxon>Fusobacterium</taxon>
    </lineage>
</organism>
<evidence type="ECO:0000313" key="2">
    <source>
        <dbReference type="EMBL" id="EFG94535.1"/>
    </source>
</evidence>
<evidence type="ECO:0000313" key="3">
    <source>
        <dbReference type="Proteomes" id="UP000003643"/>
    </source>
</evidence>
<name>D5RF55_FUSN2</name>
<sequence length="44" mass="5293">VTLTSIILTLFLVFVNNIFLFFFNFFIIFSYHLFLLLFSTKKPL</sequence>
<proteinExistence type="predicted"/>
<reference evidence="2 3" key="1">
    <citation type="submission" date="2010-04" db="EMBL/GenBank/DDBJ databases">
        <authorList>
            <person name="Qin X."/>
            <person name="Bachman B."/>
            <person name="Battles P."/>
            <person name="Bell A."/>
            <person name="Bess C."/>
            <person name="Bickham C."/>
            <person name="Chaboub L."/>
            <person name="Chen D."/>
            <person name="Coyle M."/>
            <person name="Deiros D.R."/>
            <person name="Dinh H."/>
            <person name="Forbes L."/>
            <person name="Fowler G."/>
            <person name="Francisco L."/>
            <person name="Fu Q."/>
            <person name="Gubbala S."/>
            <person name="Hale W."/>
            <person name="Han Y."/>
            <person name="Hemphill L."/>
            <person name="Highlander S.K."/>
            <person name="Hirani K."/>
            <person name="Hogues M."/>
            <person name="Jackson L."/>
            <person name="Jakkamsetti A."/>
            <person name="Javaid M."/>
            <person name="Jiang H."/>
            <person name="Korchina V."/>
            <person name="Kovar C."/>
            <person name="Lara F."/>
            <person name="Lee S."/>
            <person name="Mata R."/>
            <person name="Mathew T."/>
            <person name="Moen C."/>
            <person name="Morales K."/>
            <person name="Munidasa M."/>
            <person name="Nazareth L."/>
            <person name="Ngo R."/>
            <person name="Nguyen L."/>
            <person name="Okwuonu G."/>
            <person name="Ongeri F."/>
            <person name="Patil S."/>
            <person name="Petrosino J."/>
            <person name="Pham C."/>
            <person name="Pham P."/>
            <person name="Pu L.-L."/>
            <person name="Puazo M."/>
            <person name="Raj R."/>
            <person name="Reid J."/>
            <person name="Rouhana J."/>
            <person name="Saada N."/>
            <person name="Shang Y."/>
            <person name="Simmons D."/>
            <person name="Thornton R."/>
            <person name="Warren J."/>
            <person name="Weissenberger G."/>
            <person name="Zhang J."/>
            <person name="Zhang L."/>
            <person name="Zhou C."/>
            <person name="Zhu D."/>
            <person name="Muzny D."/>
            <person name="Worley K."/>
            <person name="Gibbs R."/>
        </authorList>
    </citation>
    <scope>NUCLEOTIDE SEQUENCE [LARGE SCALE GENOMIC DNA]</scope>
    <source>
        <strain evidence="3">ATCC 23726 / VPI 4351</strain>
    </source>
</reference>
<dbReference type="Proteomes" id="UP000003643">
    <property type="component" value="Unassembled WGS sequence"/>
</dbReference>
<evidence type="ECO:0000256" key="1">
    <source>
        <dbReference type="SAM" id="Phobius"/>
    </source>
</evidence>
<accession>D5RF55</accession>
<feature type="transmembrane region" description="Helical" evidence="1">
    <location>
        <begin position="6"/>
        <end position="38"/>
    </location>
</feature>
<comment type="caution">
    <text evidence="2">The sequence shown here is derived from an EMBL/GenBank/DDBJ whole genome shotgun (WGS) entry which is preliminary data.</text>
</comment>
<keyword evidence="1" id="KW-1133">Transmembrane helix</keyword>
<keyword evidence="1" id="KW-0812">Transmembrane</keyword>
<feature type="non-terminal residue" evidence="2">
    <location>
        <position position="1"/>
    </location>
</feature>
<dbReference type="EMBL" id="ADVK01000054">
    <property type="protein sequence ID" value="EFG94535.1"/>
    <property type="molecule type" value="Genomic_DNA"/>
</dbReference>
<keyword evidence="1" id="KW-0472">Membrane</keyword>